<dbReference type="GO" id="GO:0007264">
    <property type="term" value="P:small GTPase-mediated signal transduction"/>
    <property type="evidence" value="ECO:0007669"/>
    <property type="project" value="TreeGrafter"/>
</dbReference>
<reference evidence="3" key="1">
    <citation type="submission" date="2022-08" db="EMBL/GenBank/DDBJ databases">
        <title>Novel sulphate-reducing endosymbionts in the free-living metamonad Anaeramoeba.</title>
        <authorList>
            <person name="Jerlstrom-Hultqvist J."/>
            <person name="Cepicka I."/>
            <person name="Gallot-Lavallee L."/>
            <person name="Salas-Leiva D."/>
            <person name="Curtis B.A."/>
            <person name="Zahonova K."/>
            <person name="Pipaliya S."/>
            <person name="Dacks J."/>
            <person name="Roger A.J."/>
        </authorList>
    </citation>
    <scope>NUCLEOTIDE SEQUENCE</scope>
    <source>
        <strain evidence="3">Busselton2</strain>
    </source>
</reference>
<dbReference type="Pfam" id="PF00620">
    <property type="entry name" value="RhoGAP"/>
    <property type="match status" value="1"/>
</dbReference>
<dbReference type="GO" id="GO:0005737">
    <property type="term" value="C:cytoplasm"/>
    <property type="evidence" value="ECO:0007669"/>
    <property type="project" value="TreeGrafter"/>
</dbReference>
<sequence>MLTKKIEEQYLNEEGLFRISGNQNGIQELRSHFNKVGTFSFEDYKKPHIMTGLLKLFFRELKEPLFTFKLFEEWNKAKTVNVIVSLIKKLPIEHQCTLKHLISFLKQVNEHSDENKMNAKNLAAVIGPNLTRSQFNDLAFGSVYPIEKMINNFDEIFGSMDLNNKTQQEQNQMFNLLNSPFFAGVSMEELNKLQQEIKNNDQKKNTKTSTNKRDELQKNNKLAKTNQTKQKQELPKNLRKNNDLQYETKNGMNGRTNEETDDYALTKEEDKLIQDNYISSLLWIMGIDRIPTKIPIKQYSEIEQQKRKKTISIIIKMYRSSEWGINKQLGDSIETILDHVIVQKPFQRRLSFNEALLLLRVLLTEILLFEHQFKIKSNHLPSKLKEWEPVSRQIIQFNLTKEILKELAAREIQKVFRKYSLKLKIQSRKKSNK</sequence>
<dbReference type="GO" id="GO:0005096">
    <property type="term" value="F:GTPase activator activity"/>
    <property type="evidence" value="ECO:0007669"/>
    <property type="project" value="TreeGrafter"/>
</dbReference>
<evidence type="ECO:0000256" key="1">
    <source>
        <dbReference type="SAM" id="MobiDB-lite"/>
    </source>
</evidence>
<feature type="compositionally biased region" description="Basic and acidic residues" evidence="1">
    <location>
        <begin position="230"/>
        <end position="242"/>
    </location>
</feature>
<evidence type="ECO:0000313" key="4">
    <source>
        <dbReference type="Proteomes" id="UP001146793"/>
    </source>
</evidence>
<dbReference type="PANTHER" id="PTHR45808">
    <property type="entry name" value="RHO GTPASE-ACTIVATING PROTEIN 68F"/>
    <property type="match status" value="1"/>
</dbReference>
<proteinExistence type="predicted"/>
<dbReference type="EMBL" id="JANTQA010000070">
    <property type="protein sequence ID" value="KAJ3424877.1"/>
    <property type="molecule type" value="Genomic_DNA"/>
</dbReference>
<feature type="compositionally biased region" description="Polar residues" evidence="1">
    <location>
        <begin position="219"/>
        <end position="229"/>
    </location>
</feature>
<accession>A0AAV7YAL3</accession>
<feature type="domain" description="Rho-GAP" evidence="2">
    <location>
        <begin position="1"/>
        <end position="157"/>
    </location>
</feature>
<protein>
    <submittedName>
        <fullName evidence="3">Rho gtpase-activating protein 68f</fullName>
    </submittedName>
</protein>
<dbReference type="InterPro" id="IPR008936">
    <property type="entry name" value="Rho_GTPase_activation_prot"/>
</dbReference>
<dbReference type="PROSITE" id="PS50238">
    <property type="entry name" value="RHOGAP"/>
    <property type="match status" value="1"/>
</dbReference>
<gene>
    <name evidence="3" type="ORF">M0812_27305</name>
</gene>
<dbReference type="CDD" id="cd00159">
    <property type="entry name" value="RhoGAP"/>
    <property type="match status" value="1"/>
</dbReference>
<dbReference type="SMART" id="SM00324">
    <property type="entry name" value="RhoGAP"/>
    <property type="match status" value="1"/>
</dbReference>
<feature type="compositionally biased region" description="Polar residues" evidence="1">
    <location>
        <begin position="243"/>
        <end position="255"/>
    </location>
</feature>
<dbReference type="AlphaFoldDB" id="A0AAV7YAL3"/>
<dbReference type="InterPro" id="IPR000198">
    <property type="entry name" value="RhoGAP_dom"/>
</dbReference>
<evidence type="ECO:0000313" key="3">
    <source>
        <dbReference type="EMBL" id="KAJ3424877.1"/>
    </source>
</evidence>
<dbReference type="Gene3D" id="1.10.555.10">
    <property type="entry name" value="Rho GTPase activation protein"/>
    <property type="match status" value="1"/>
</dbReference>
<organism evidence="3 4">
    <name type="scientific">Anaeramoeba flamelloides</name>
    <dbReference type="NCBI Taxonomy" id="1746091"/>
    <lineage>
        <taxon>Eukaryota</taxon>
        <taxon>Metamonada</taxon>
        <taxon>Anaeramoebidae</taxon>
        <taxon>Anaeramoeba</taxon>
    </lineage>
</organism>
<feature type="region of interest" description="Disordered" evidence="1">
    <location>
        <begin position="196"/>
        <end position="259"/>
    </location>
</feature>
<dbReference type="SUPFAM" id="SSF48350">
    <property type="entry name" value="GTPase activation domain, GAP"/>
    <property type="match status" value="1"/>
</dbReference>
<evidence type="ECO:0000259" key="2">
    <source>
        <dbReference type="PROSITE" id="PS50238"/>
    </source>
</evidence>
<dbReference type="Proteomes" id="UP001146793">
    <property type="component" value="Unassembled WGS sequence"/>
</dbReference>
<name>A0AAV7YAL3_9EUKA</name>
<dbReference type="PANTHER" id="PTHR45808:SF2">
    <property type="entry name" value="RHO GTPASE-ACTIVATING PROTEIN 68F"/>
    <property type="match status" value="1"/>
</dbReference>
<comment type="caution">
    <text evidence="3">The sequence shown here is derived from an EMBL/GenBank/DDBJ whole genome shotgun (WGS) entry which is preliminary data.</text>
</comment>